<dbReference type="Gene3D" id="1.10.10.60">
    <property type="entry name" value="Homeodomain-like"/>
    <property type="match status" value="2"/>
</dbReference>
<reference evidence="5 7" key="1">
    <citation type="submission" date="2019-01" db="EMBL/GenBank/DDBJ databases">
        <title>PMF-metabolizing Aryl O-demethylase.</title>
        <authorList>
            <person name="Kim M."/>
        </authorList>
    </citation>
    <scope>NUCLEOTIDE SEQUENCE [LARGE SCALE GENOMIC DNA]</scope>
    <source>
        <strain evidence="5 7">PMF1</strain>
    </source>
</reference>
<dbReference type="PROSITE" id="PS01124">
    <property type="entry name" value="HTH_ARAC_FAMILY_2"/>
    <property type="match status" value="1"/>
</dbReference>
<dbReference type="SMART" id="SM00342">
    <property type="entry name" value="HTH_ARAC"/>
    <property type="match status" value="1"/>
</dbReference>
<dbReference type="GO" id="GO:0003700">
    <property type="term" value="F:DNA-binding transcription factor activity"/>
    <property type="evidence" value="ECO:0007669"/>
    <property type="project" value="InterPro"/>
</dbReference>
<dbReference type="InterPro" id="IPR018060">
    <property type="entry name" value="HTH_AraC"/>
</dbReference>
<reference evidence="6 8" key="2">
    <citation type="submission" date="2019-04" db="EMBL/GenBank/DDBJ databases">
        <authorList>
            <person name="Schori C."/>
            <person name="Ahrens C."/>
        </authorList>
    </citation>
    <scope>NUCLEOTIDE SEQUENCE [LARGE SCALE GENOMIC DNA]</scope>
    <source>
        <strain evidence="6 8">DSM 2950</strain>
    </source>
</reference>
<evidence type="ECO:0000313" key="5">
    <source>
        <dbReference type="EMBL" id="QBE97672.1"/>
    </source>
</evidence>
<feature type="domain" description="HTH araC/xylS-type" evidence="4">
    <location>
        <begin position="307"/>
        <end position="405"/>
    </location>
</feature>
<dbReference type="PROSITE" id="PS00041">
    <property type="entry name" value="HTH_ARAC_FAMILY_1"/>
    <property type="match status" value="1"/>
</dbReference>
<keyword evidence="2" id="KW-0238">DNA-binding</keyword>
<evidence type="ECO:0000256" key="2">
    <source>
        <dbReference type="ARBA" id="ARBA00023125"/>
    </source>
</evidence>
<dbReference type="PANTHER" id="PTHR43280">
    <property type="entry name" value="ARAC-FAMILY TRANSCRIPTIONAL REGULATOR"/>
    <property type="match status" value="1"/>
</dbReference>
<dbReference type="KEGG" id="bpro:PMF13cell1_03235"/>
<evidence type="ECO:0000259" key="4">
    <source>
        <dbReference type="PROSITE" id="PS01124"/>
    </source>
</evidence>
<sequence length="410" mass="47854">MKHKQLELLQQAVTACSVGCHIIFSDRSNLSQTDNGLRLRLYEDYDYQPLLVLLEQYVTDGNIVRYEDSFGMYYIFLHIPSSYLYDYESSYFVIGPYLENQPDTEQIRDMMEQRSIPGRLFSDIRIVYSSTPVLHNTGSFESLVLNLAQGLFHMEYNVSHLPDKNEIHIEHSPLILKLRKEPQLTISTIEERYEVENKMLEAVSKGDDRHAHEFYQKFQTYQLRPRTDNAIQNKRHGVVILNTLFRKAVEAGGVHPLYIDDLSGKFAILINEARTERELDHLSTDMLHKYCLLVRNHSMTGYSKVVKEVISYIDFHYAEDLNLTFFAEMFSLNKNYLSGLFKKETDITLTDYIHQVRIRRAITMINSSSLPISTVAASCGYNDINYFIRLFKRTYGMSPKQYQKSILHPE</sequence>
<protein>
    <submittedName>
        <fullName evidence="6">AraC family transcriptional regulator</fullName>
    </submittedName>
    <submittedName>
        <fullName evidence="5">Regulatory protein SoxS</fullName>
    </submittedName>
</protein>
<dbReference type="GO" id="GO:0043565">
    <property type="term" value="F:sequence-specific DNA binding"/>
    <property type="evidence" value="ECO:0007669"/>
    <property type="project" value="InterPro"/>
</dbReference>
<dbReference type="Proteomes" id="UP000515789">
    <property type="component" value="Chromosome"/>
</dbReference>
<dbReference type="RefSeq" id="WP_018594853.1">
    <property type="nucleotide sequence ID" value="NZ_AP031416.1"/>
</dbReference>
<dbReference type="Pfam" id="PF12833">
    <property type="entry name" value="HTH_18"/>
    <property type="match status" value="1"/>
</dbReference>
<dbReference type="AlphaFoldDB" id="A0A4P6M078"/>
<dbReference type="SUPFAM" id="SSF46689">
    <property type="entry name" value="Homeodomain-like"/>
    <property type="match status" value="2"/>
</dbReference>
<dbReference type="PANTHER" id="PTHR43280:SF34">
    <property type="entry name" value="ARAC-FAMILY TRANSCRIPTIONAL REGULATOR"/>
    <property type="match status" value="1"/>
</dbReference>
<proteinExistence type="predicted"/>
<evidence type="ECO:0000256" key="1">
    <source>
        <dbReference type="ARBA" id="ARBA00023015"/>
    </source>
</evidence>
<evidence type="ECO:0000313" key="6">
    <source>
        <dbReference type="EMBL" id="QMW79116.1"/>
    </source>
</evidence>
<keyword evidence="1" id="KW-0805">Transcription regulation</keyword>
<dbReference type="PRINTS" id="PR00032">
    <property type="entry name" value="HTHARAC"/>
</dbReference>
<dbReference type="GeneID" id="75051697"/>
<name>A0A4P6M078_9FIRM</name>
<dbReference type="EMBL" id="CP039126">
    <property type="protein sequence ID" value="QMW79116.1"/>
    <property type="molecule type" value="Genomic_DNA"/>
</dbReference>
<dbReference type="InterPro" id="IPR009057">
    <property type="entry name" value="Homeodomain-like_sf"/>
</dbReference>
<dbReference type="InterPro" id="IPR018062">
    <property type="entry name" value="HTH_AraC-typ_CS"/>
</dbReference>
<organism evidence="5 7">
    <name type="scientific">Blautia producta</name>
    <dbReference type="NCBI Taxonomy" id="33035"/>
    <lineage>
        <taxon>Bacteria</taxon>
        <taxon>Bacillati</taxon>
        <taxon>Bacillota</taxon>
        <taxon>Clostridia</taxon>
        <taxon>Lachnospirales</taxon>
        <taxon>Lachnospiraceae</taxon>
        <taxon>Blautia</taxon>
    </lineage>
</organism>
<dbReference type="InterPro" id="IPR020449">
    <property type="entry name" value="Tscrpt_reg_AraC-type_HTH"/>
</dbReference>
<evidence type="ECO:0000313" key="8">
    <source>
        <dbReference type="Proteomes" id="UP000515789"/>
    </source>
</evidence>
<evidence type="ECO:0000313" key="7">
    <source>
        <dbReference type="Proteomes" id="UP000289794"/>
    </source>
</evidence>
<evidence type="ECO:0000256" key="3">
    <source>
        <dbReference type="ARBA" id="ARBA00023163"/>
    </source>
</evidence>
<keyword evidence="3" id="KW-0804">Transcription</keyword>
<gene>
    <name evidence="5" type="primary">soxS_7</name>
    <name evidence="6" type="ORF">E5259_16775</name>
    <name evidence="5" type="ORF">PMF13cell1_03235</name>
</gene>
<dbReference type="EMBL" id="CP035945">
    <property type="protein sequence ID" value="QBE97672.1"/>
    <property type="molecule type" value="Genomic_DNA"/>
</dbReference>
<accession>A0A4P6M078</accession>
<dbReference type="Proteomes" id="UP000289794">
    <property type="component" value="Chromosome"/>
</dbReference>